<name>B1X3S2_PAUCH</name>
<dbReference type="RefSeq" id="YP_002048801.1">
    <property type="nucleotide sequence ID" value="NC_011087.1"/>
</dbReference>
<evidence type="ECO:0000256" key="6">
    <source>
        <dbReference type="SAM" id="MobiDB-lite"/>
    </source>
</evidence>
<dbReference type="InterPro" id="IPR001179">
    <property type="entry name" value="PPIase_FKBP_dom"/>
</dbReference>
<evidence type="ECO:0000256" key="7">
    <source>
        <dbReference type="SAM" id="SignalP"/>
    </source>
</evidence>
<evidence type="ECO:0000313" key="9">
    <source>
        <dbReference type="EMBL" id="ACB42591.1"/>
    </source>
</evidence>
<keyword evidence="4 5" id="KW-0413">Isomerase</keyword>
<evidence type="ECO:0000259" key="8">
    <source>
        <dbReference type="PROSITE" id="PS50059"/>
    </source>
</evidence>
<evidence type="ECO:0000256" key="4">
    <source>
        <dbReference type="ARBA" id="ARBA00023235"/>
    </source>
</evidence>
<dbReference type="GO" id="GO:0003755">
    <property type="term" value="F:peptidyl-prolyl cis-trans isomerase activity"/>
    <property type="evidence" value="ECO:0007669"/>
    <property type="project" value="UniProtKB-KW"/>
</dbReference>
<proteinExistence type="predicted"/>
<reference evidence="9" key="2">
    <citation type="journal article" date="2008" name="Curr. Biol.">
        <title>Chromatophore genome sequence of Paulinella sheds light on acquisition of photosynthesis by eukaryotes.</title>
        <authorList>
            <person name="Nowack E.C.M."/>
            <person name="Melkonian M."/>
            <person name="Gloeckner G."/>
        </authorList>
    </citation>
    <scope>NUCLEOTIDE SEQUENCE [LARGE SCALE GENOMIC DNA]</scope>
</reference>
<feature type="domain" description="PPIase FKBP-type" evidence="8">
    <location>
        <begin position="144"/>
        <end position="231"/>
    </location>
</feature>
<dbReference type="InterPro" id="IPR046357">
    <property type="entry name" value="PPIase_dom_sf"/>
</dbReference>
<feature type="signal peptide" evidence="7">
    <location>
        <begin position="1"/>
        <end position="26"/>
    </location>
</feature>
<dbReference type="AlphaFoldDB" id="B1X3S2"/>
<gene>
    <name evidence="9" type="primary">ytfC</name>
    <name evidence="9" type="ordered locus">PCC_0139</name>
</gene>
<dbReference type="PANTHER" id="PTHR43811:SF19">
    <property type="entry name" value="39 KDA FK506-BINDING NUCLEAR PROTEIN"/>
    <property type="match status" value="1"/>
</dbReference>
<dbReference type="EC" id="5.2.1.8" evidence="2 5"/>
<organism evidence="9">
    <name type="scientific">Paulinella chromatophora</name>
    <dbReference type="NCBI Taxonomy" id="39717"/>
    <lineage>
        <taxon>Eukaryota</taxon>
        <taxon>Sar</taxon>
        <taxon>Rhizaria</taxon>
        <taxon>Cercozoa</taxon>
        <taxon>Imbricatea</taxon>
        <taxon>Silicofilosea</taxon>
        <taxon>Euglyphida</taxon>
        <taxon>Paulinellidae</taxon>
        <taxon>Paulinella</taxon>
    </lineage>
</organism>
<keyword evidence="9" id="KW-0934">Plastid</keyword>
<evidence type="ECO:0000256" key="1">
    <source>
        <dbReference type="ARBA" id="ARBA00000971"/>
    </source>
</evidence>
<dbReference type="FunFam" id="3.10.50.40:FF:000006">
    <property type="entry name" value="Peptidyl-prolyl cis-trans isomerase"/>
    <property type="match status" value="1"/>
</dbReference>
<keyword evidence="3 5" id="KW-0697">Rotamase</keyword>
<accession>B1X3S2</accession>
<geneLocation type="organellar chromatophore" evidence="9"/>
<evidence type="ECO:0000256" key="5">
    <source>
        <dbReference type="PROSITE-ProRule" id="PRU00277"/>
    </source>
</evidence>
<protein>
    <recommendedName>
        <fullName evidence="2 5">peptidylprolyl isomerase</fullName>
        <ecNumber evidence="2 5">5.2.1.8</ecNumber>
    </recommendedName>
</protein>
<feature type="region of interest" description="Disordered" evidence="6">
    <location>
        <begin position="27"/>
        <end position="50"/>
    </location>
</feature>
<dbReference type="PANTHER" id="PTHR43811">
    <property type="entry name" value="FKBP-TYPE PEPTIDYL-PROLYL CIS-TRANS ISOMERASE FKPA"/>
    <property type="match status" value="1"/>
</dbReference>
<sequence length="232" mass="25401">MHEILISTSVFIGCLLITFMSRSRQSSQTDLDISRNNQETSTYSGTSKNLQIDPEDSNPALFTMAPSNLININVNATNNKTIKQEIASFSSDNLSVNKQQDKKKKESKEIRNRIIASKPLEKITNTGLKITDLIIGTGNDAGIGDTVSVKYCGKMEDGTKFDERYTSDPFIFTIGTGQIIKGWEEGILGMKVGGRRILVIPPALGYGDRGAGFSIPPNATLVYEIDLLDVNC</sequence>
<evidence type="ECO:0000256" key="2">
    <source>
        <dbReference type="ARBA" id="ARBA00013194"/>
    </source>
</evidence>
<keyword evidence="7" id="KW-0732">Signal</keyword>
<dbReference type="EMBL" id="CP000815">
    <property type="protein sequence ID" value="ACB42591.1"/>
    <property type="molecule type" value="Genomic_DNA"/>
</dbReference>
<feature type="chain" id="PRO_5002770636" description="peptidylprolyl isomerase" evidence="7">
    <location>
        <begin position="27"/>
        <end position="232"/>
    </location>
</feature>
<dbReference type="Gene3D" id="3.10.50.40">
    <property type="match status" value="1"/>
</dbReference>
<dbReference type="PROSITE" id="PS50059">
    <property type="entry name" value="FKBP_PPIASE"/>
    <property type="match status" value="1"/>
</dbReference>
<evidence type="ECO:0000256" key="3">
    <source>
        <dbReference type="ARBA" id="ARBA00023110"/>
    </source>
</evidence>
<dbReference type="GeneID" id="6481321"/>
<dbReference type="Pfam" id="PF00254">
    <property type="entry name" value="FKBP_C"/>
    <property type="match status" value="1"/>
</dbReference>
<comment type="catalytic activity">
    <reaction evidence="1 5">
        <text>[protein]-peptidylproline (omega=180) = [protein]-peptidylproline (omega=0)</text>
        <dbReference type="Rhea" id="RHEA:16237"/>
        <dbReference type="Rhea" id="RHEA-COMP:10747"/>
        <dbReference type="Rhea" id="RHEA-COMP:10748"/>
        <dbReference type="ChEBI" id="CHEBI:83833"/>
        <dbReference type="ChEBI" id="CHEBI:83834"/>
        <dbReference type="EC" id="5.2.1.8"/>
    </reaction>
</comment>
<reference evidence="9" key="1">
    <citation type="submission" date="2007-08" db="EMBL/GenBank/DDBJ databases">
        <authorList>
            <person name="Gloeckner G."/>
            <person name="Nowack E."/>
            <person name="Melkonian M."/>
        </authorList>
    </citation>
    <scope>NUCLEOTIDE SEQUENCE</scope>
</reference>
<dbReference type="SUPFAM" id="SSF54534">
    <property type="entry name" value="FKBP-like"/>
    <property type="match status" value="1"/>
</dbReference>